<sequence length="108" mass="12784">MKIINQQKKNFLVLFILLILTLTLTLKNTEISANMSKLQQKKISNLIDETNNNFKTFKKKFNAEFNTNLQKTKSMLIKGVFQVYCKEKNINELEIYINNLKYFNQQLS</sequence>
<gene>
    <name evidence="1" type="ordered locus">ATP_00287</name>
</gene>
<reference evidence="1 2" key="1">
    <citation type="journal article" date="2008" name="BMC Genomics">
        <title>The linear chromosome of the plant-pathogenic mycoplasma 'Candidatus Phytoplasma mali'.</title>
        <authorList>
            <person name="Kube M."/>
            <person name="Schneider B."/>
            <person name="Kuhl H."/>
            <person name="Dandekar T."/>
            <person name="Heitmann K."/>
            <person name="Migdoll A.M."/>
            <person name="Reinhardt R."/>
            <person name="Seemueller E."/>
        </authorList>
    </citation>
    <scope>NUCLEOTIDE SEQUENCE [LARGE SCALE GENOMIC DNA]</scope>
    <source>
        <strain evidence="1 2">AT</strain>
    </source>
</reference>
<dbReference type="HOGENOM" id="CLU_2191503_0_0_14"/>
<dbReference type="KEGG" id="pml:ATP_00287"/>
<organism evidence="2">
    <name type="scientific">Phytoplasma mali (strain AT)</name>
    <dbReference type="NCBI Taxonomy" id="482235"/>
    <lineage>
        <taxon>Bacteria</taxon>
        <taxon>Bacillati</taxon>
        <taxon>Mycoplasmatota</taxon>
        <taxon>Mollicutes</taxon>
        <taxon>Acholeplasmatales</taxon>
        <taxon>Acholeplasmataceae</taxon>
        <taxon>Candidatus Phytoplasma</taxon>
        <taxon>16SrX (Apple proliferation group)</taxon>
    </lineage>
</organism>
<proteinExistence type="predicted"/>
<accession>B3QZT7</accession>
<name>B3QZT7_PHYMT</name>
<dbReference type="AlphaFoldDB" id="B3QZT7"/>
<dbReference type="STRING" id="37692.ATP_00287"/>
<protein>
    <submittedName>
        <fullName evidence="1">Nitroreductase-like protein</fullName>
    </submittedName>
</protein>
<evidence type="ECO:0000313" key="1">
    <source>
        <dbReference type="EMBL" id="CAP18474.1"/>
    </source>
</evidence>
<dbReference type="EMBL" id="CU469464">
    <property type="protein sequence ID" value="CAP18474.1"/>
    <property type="molecule type" value="Genomic_DNA"/>
</dbReference>
<dbReference type="Proteomes" id="UP000002020">
    <property type="component" value="Chromosome"/>
</dbReference>
<evidence type="ECO:0000313" key="2">
    <source>
        <dbReference type="Proteomes" id="UP000002020"/>
    </source>
</evidence>
<keyword evidence="2" id="KW-1185">Reference proteome</keyword>